<feature type="compositionally biased region" description="Basic and acidic residues" evidence="1">
    <location>
        <begin position="1"/>
        <end position="10"/>
    </location>
</feature>
<accession>A0AAE9YAK8</accession>
<protein>
    <submittedName>
        <fullName evidence="2">OsmC family protein</fullName>
    </submittedName>
</protein>
<dbReference type="GO" id="GO:0006979">
    <property type="term" value="P:response to oxidative stress"/>
    <property type="evidence" value="ECO:0007669"/>
    <property type="project" value="InterPro"/>
</dbReference>
<organism evidence="2 3">
    <name type="scientific">Iamia majanohamensis</name>
    <dbReference type="NCBI Taxonomy" id="467976"/>
    <lineage>
        <taxon>Bacteria</taxon>
        <taxon>Bacillati</taxon>
        <taxon>Actinomycetota</taxon>
        <taxon>Acidimicrobiia</taxon>
        <taxon>Acidimicrobiales</taxon>
        <taxon>Iamiaceae</taxon>
        <taxon>Iamia</taxon>
    </lineage>
</organism>
<dbReference type="Pfam" id="PF02566">
    <property type="entry name" value="OsmC"/>
    <property type="match status" value="1"/>
</dbReference>
<name>A0AAE9YAK8_9ACTN</name>
<gene>
    <name evidence="2" type="ORF">PO878_02590</name>
</gene>
<dbReference type="RefSeq" id="WP_272737129.1">
    <property type="nucleotide sequence ID" value="NZ_CP116942.1"/>
</dbReference>
<dbReference type="InterPro" id="IPR036102">
    <property type="entry name" value="OsmC/Ohrsf"/>
</dbReference>
<dbReference type="SUPFAM" id="SSF82784">
    <property type="entry name" value="OsmC-like"/>
    <property type="match status" value="1"/>
</dbReference>
<evidence type="ECO:0000313" key="2">
    <source>
        <dbReference type="EMBL" id="WCO67608.1"/>
    </source>
</evidence>
<dbReference type="KEGG" id="ima:PO878_02590"/>
<evidence type="ECO:0000313" key="3">
    <source>
        <dbReference type="Proteomes" id="UP001216390"/>
    </source>
</evidence>
<evidence type="ECO:0000256" key="1">
    <source>
        <dbReference type="SAM" id="MobiDB-lite"/>
    </source>
</evidence>
<dbReference type="EMBL" id="CP116942">
    <property type="protein sequence ID" value="WCO67608.1"/>
    <property type="molecule type" value="Genomic_DNA"/>
</dbReference>
<dbReference type="InterPro" id="IPR052707">
    <property type="entry name" value="OsmC_Ohr_Peroxiredoxin"/>
</dbReference>
<dbReference type="InterPro" id="IPR019904">
    <property type="entry name" value="Peroxiredoxin_OsmC"/>
</dbReference>
<dbReference type="InterPro" id="IPR003718">
    <property type="entry name" value="OsmC/Ohr_fam"/>
</dbReference>
<keyword evidence="3" id="KW-1185">Reference proteome</keyword>
<dbReference type="Gene3D" id="3.30.300.20">
    <property type="match status" value="1"/>
</dbReference>
<proteinExistence type="predicted"/>
<feature type="region of interest" description="Disordered" evidence="1">
    <location>
        <begin position="1"/>
        <end position="22"/>
    </location>
</feature>
<reference evidence="2" key="1">
    <citation type="submission" date="2023-01" db="EMBL/GenBank/DDBJ databases">
        <title>The diversity of Class Acidimicrobiia in South China Sea sediment environments and the proposal of Iamia marina sp. nov., a novel species of the genus Iamia.</title>
        <authorList>
            <person name="He Y."/>
            <person name="Tian X."/>
        </authorList>
    </citation>
    <scope>NUCLEOTIDE SEQUENCE</scope>
    <source>
        <strain evidence="2">DSM 19957</strain>
    </source>
</reference>
<dbReference type="InterPro" id="IPR015946">
    <property type="entry name" value="KH_dom-like_a/b"/>
</dbReference>
<dbReference type="PANTHER" id="PTHR42830:SF1">
    <property type="entry name" value="OSMOTICALLY INDUCIBLE FAMILY PROTEIN"/>
    <property type="match status" value="1"/>
</dbReference>
<dbReference type="AlphaFoldDB" id="A0AAE9YAK8"/>
<dbReference type="GO" id="GO:0004601">
    <property type="term" value="F:peroxidase activity"/>
    <property type="evidence" value="ECO:0007669"/>
    <property type="project" value="InterPro"/>
</dbReference>
<dbReference type="Proteomes" id="UP001216390">
    <property type="component" value="Chromosome"/>
</dbReference>
<sequence length="143" mass="14804">MPTRNAEARWEGSLSDGKGTMRSATGAIDGAYSFSSRFEDGSGTNPEELLAAAHAGCYSMALANELGKEGHVPDSVETTAKVHLEKDDDGFSIPKIELVTTATVPGIEDDAFQQIAEATSKACPVSKVLAGAEITLEATLSGG</sequence>
<dbReference type="NCBIfam" id="TIGR03562">
    <property type="entry name" value="osmo_induc_OsmC"/>
    <property type="match status" value="1"/>
</dbReference>
<dbReference type="PANTHER" id="PTHR42830">
    <property type="entry name" value="OSMOTICALLY INDUCIBLE FAMILY PROTEIN"/>
    <property type="match status" value="1"/>
</dbReference>